<keyword evidence="1" id="KW-0433">Leucine-rich repeat</keyword>
<protein>
    <recommendedName>
        <fullName evidence="6">Tsukushin</fullName>
    </recommendedName>
</protein>
<dbReference type="Proteomes" id="UP000606274">
    <property type="component" value="Unassembled WGS sequence"/>
</dbReference>
<evidence type="ECO:0000313" key="4">
    <source>
        <dbReference type="EMBL" id="KAF7700386.1"/>
    </source>
</evidence>
<proteinExistence type="predicted"/>
<evidence type="ECO:0000313" key="5">
    <source>
        <dbReference type="Proteomes" id="UP000606274"/>
    </source>
</evidence>
<dbReference type="PANTHER" id="PTHR24373:SF352">
    <property type="entry name" value="TSUKUSHI"/>
    <property type="match status" value="1"/>
</dbReference>
<dbReference type="PROSITE" id="PS51450">
    <property type="entry name" value="LRR"/>
    <property type="match status" value="1"/>
</dbReference>
<comment type="caution">
    <text evidence="4">The sequence shown here is derived from an EMBL/GenBank/DDBJ whole genome shotgun (WGS) entry which is preliminary data.</text>
</comment>
<dbReference type="GO" id="GO:0031012">
    <property type="term" value="C:extracellular matrix"/>
    <property type="evidence" value="ECO:0007669"/>
    <property type="project" value="TreeGrafter"/>
</dbReference>
<dbReference type="SUPFAM" id="SSF52058">
    <property type="entry name" value="L domain-like"/>
    <property type="match status" value="1"/>
</dbReference>
<name>A0A8T0B7Q2_SILME</name>
<dbReference type="PANTHER" id="PTHR24373">
    <property type="entry name" value="SLIT RELATED LEUCINE-RICH REPEAT NEURONAL PROTEIN"/>
    <property type="match status" value="1"/>
</dbReference>
<dbReference type="Gene3D" id="3.80.10.10">
    <property type="entry name" value="Ribonuclease Inhibitor"/>
    <property type="match status" value="2"/>
</dbReference>
<dbReference type="AlphaFoldDB" id="A0A8T0B7Q2"/>
<dbReference type="SMART" id="SM00369">
    <property type="entry name" value="LRR_TYP"/>
    <property type="match status" value="8"/>
</dbReference>
<sequence length="425" mass="46490">MGKSDSNRFLRVGFLKSHLRHDSLLIGHGGMEACERVDSGAGVFPLQKQKERRKRGKKREEGRKVNVESQRVSIMAALLCLRLSSLLALATAGGVKNCHPKCRCEVESYGLFDSFSLTKVDCSGLGPETTPIPIPLETSHLDLSHNSISSVTDSMLSGPGYTTLVSLDLSSNLISQVSSKAFNKLRYLETLDLSQNILENLGDGCFSGLPLTEVDLSDNKFGEFDLNVFSTRGQETPISVDLSNNLLSTVSRNPHLHVPYIKSLMLAGNQLRKVPRLAGIPLQYLSLDGNLILGIDEGAFEELTDLVYLSLSGLPELSVIHPNSFRGLKNLQVLDLSNNFQLKTLSPDVFNGLSALQELNLSKSVVTPLPVTIFNHMPSIKSATLGPNMHCWKTHKQGQFHRQIGQAKANDILTCDVPGIILYAT</sequence>
<dbReference type="InterPro" id="IPR050328">
    <property type="entry name" value="Dev_Immune_Receptor"/>
</dbReference>
<gene>
    <name evidence="4" type="ORF">HF521_003344</name>
</gene>
<dbReference type="EMBL" id="JABFDY010000012">
    <property type="protein sequence ID" value="KAF7700386.1"/>
    <property type="molecule type" value="Genomic_DNA"/>
</dbReference>
<evidence type="ECO:0000256" key="1">
    <source>
        <dbReference type="ARBA" id="ARBA00022614"/>
    </source>
</evidence>
<evidence type="ECO:0000256" key="2">
    <source>
        <dbReference type="ARBA" id="ARBA00022729"/>
    </source>
</evidence>
<keyword evidence="2" id="KW-0732">Signal</keyword>
<evidence type="ECO:0008006" key="6">
    <source>
        <dbReference type="Google" id="ProtNLM"/>
    </source>
</evidence>
<reference evidence="4" key="1">
    <citation type="submission" date="2020-08" db="EMBL/GenBank/DDBJ databases">
        <title>Chromosome-level assembly of Southern catfish (Silurus meridionalis) provides insights into visual adaptation to the nocturnal and benthic lifestyles.</title>
        <authorList>
            <person name="Zhang Y."/>
            <person name="Wang D."/>
            <person name="Peng Z."/>
        </authorList>
    </citation>
    <scope>NUCLEOTIDE SEQUENCE</scope>
    <source>
        <strain evidence="4">SWU-2019-XX</strain>
        <tissue evidence="4">Muscle</tissue>
    </source>
</reference>
<evidence type="ECO:0000256" key="3">
    <source>
        <dbReference type="ARBA" id="ARBA00022737"/>
    </source>
</evidence>
<keyword evidence="5" id="KW-1185">Reference proteome</keyword>
<dbReference type="GO" id="GO:0005615">
    <property type="term" value="C:extracellular space"/>
    <property type="evidence" value="ECO:0007669"/>
    <property type="project" value="TreeGrafter"/>
</dbReference>
<keyword evidence="3" id="KW-0677">Repeat</keyword>
<accession>A0A8T0B7Q2</accession>
<dbReference type="Pfam" id="PF13855">
    <property type="entry name" value="LRR_8"/>
    <property type="match status" value="2"/>
</dbReference>
<dbReference type="InterPro" id="IPR003591">
    <property type="entry name" value="Leu-rich_rpt_typical-subtyp"/>
</dbReference>
<organism evidence="4 5">
    <name type="scientific">Silurus meridionalis</name>
    <name type="common">Southern catfish</name>
    <name type="synonym">Silurus soldatovi meridionalis</name>
    <dbReference type="NCBI Taxonomy" id="175797"/>
    <lineage>
        <taxon>Eukaryota</taxon>
        <taxon>Metazoa</taxon>
        <taxon>Chordata</taxon>
        <taxon>Craniata</taxon>
        <taxon>Vertebrata</taxon>
        <taxon>Euteleostomi</taxon>
        <taxon>Actinopterygii</taxon>
        <taxon>Neopterygii</taxon>
        <taxon>Teleostei</taxon>
        <taxon>Ostariophysi</taxon>
        <taxon>Siluriformes</taxon>
        <taxon>Siluridae</taxon>
        <taxon>Silurus</taxon>
    </lineage>
</organism>
<dbReference type="InterPro" id="IPR032675">
    <property type="entry name" value="LRR_dom_sf"/>
</dbReference>
<dbReference type="InterPro" id="IPR001611">
    <property type="entry name" value="Leu-rich_rpt"/>
</dbReference>